<evidence type="ECO:0000256" key="2">
    <source>
        <dbReference type="ARBA" id="ARBA00023002"/>
    </source>
</evidence>
<dbReference type="STRING" id="441209.GCA_001870665_00447"/>
<keyword evidence="4" id="KW-1185">Reference proteome</keyword>
<accession>A0A2K8K7Y9</accession>
<organism evidence="3 4">
    <name type="scientific">Roseinatronobacter bogoriensis subsp. barguzinensis</name>
    <dbReference type="NCBI Taxonomy" id="441209"/>
    <lineage>
        <taxon>Bacteria</taxon>
        <taxon>Pseudomonadati</taxon>
        <taxon>Pseudomonadota</taxon>
        <taxon>Alphaproteobacteria</taxon>
        <taxon>Rhodobacterales</taxon>
        <taxon>Paracoccaceae</taxon>
        <taxon>Roseinatronobacter</taxon>
    </lineage>
</organism>
<dbReference type="InterPro" id="IPR002347">
    <property type="entry name" value="SDR_fam"/>
</dbReference>
<dbReference type="InterPro" id="IPR036291">
    <property type="entry name" value="NAD(P)-bd_dom_sf"/>
</dbReference>
<dbReference type="AlphaFoldDB" id="A0A2K8K7Y9"/>
<dbReference type="SUPFAM" id="SSF51735">
    <property type="entry name" value="NAD(P)-binding Rossmann-fold domains"/>
    <property type="match status" value="1"/>
</dbReference>
<dbReference type="PANTHER" id="PTHR43391">
    <property type="entry name" value="RETINOL DEHYDROGENASE-RELATED"/>
    <property type="match status" value="1"/>
</dbReference>
<evidence type="ECO:0000256" key="1">
    <source>
        <dbReference type="ARBA" id="ARBA00006484"/>
    </source>
</evidence>
<name>A0A2K8K7Y9_9RHOB</name>
<comment type="similarity">
    <text evidence="1">Belongs to the short-chain dehydrogenases/reductases (SDR) family.</text>
</comment>
<sequence>MHVANAGAGEIVTLDAITEDHFDRAFDSNVKGVTVSVQKALPHMMEGSAIVIVGSKSSIQPGPGASVYGGTKAALRAMVRGWVTEIKGSGVRINVVSLGPVLQSAHVRSRPVSLRPSHHRPCCQDLKTNSRLWPSGSLTCAA</sequence>
<dbReference type="PANTHER" id="PTHR43391:SF82">
    <property type="entry name" value="OXIDOREDUCTASE SADH-RELATED"/>
    <property type="match status" value="1"/>
</dbReference>
<dbReference type="OrthoDB" id="7745792at2"/>
<reference evidence="3 4" key="1">
    <citation type="submission" date="2017-11" db="EMBL/GenBank/DDBJ databases">
        <title>Revised Sequence and Annotation of the Rhodobaca barguzinensis strain alga05 Genome.</title>
        <authorList>
            <person name="Kopejtka K."/>
            <person name="Tomasch J.M."/>
            <person name="Bunk B."/>
            <person name="Koblizek M."/>
        </authorList>
    </citation>
    <scope>NUCLEOTIDE SEQUENCE [LARGE SCALE GENOMIC DNA]</scope>
    <source>
        <strain evidence="4">alga05</strain>
    </source>
</reference>
<dbReference type="Proteomes" id="UP000228948">
    <property type="component" value="Chromosome"/>
</dbReference>
<keyword evidence="2" id="KW-0560">Oxidoreductase</keyword>
<gene>
    <name evidence="3" type="ORF">BG454_06740</name>
</gene>
<proteinExistence type="inferred from homology"/>
<dbReference type="CDD" id="cd05233">
    <property type="entry name" value="SDR_c"/>
    <property type="match status" value="1"/>
</dbReference>
<dbReference type="Gene3D" id="3.40.50.720">
    <property type="entry name" value="NAD(P)-binding Rossmann-like Domain"/>
    <property type="match status" value="1"/>
</dbReference>
<evidence type="ECO:0000313" key="3">
    <source>
        <dbReference type="EMBL" id="ATX65559.1"/>
    </source>
</evidence>
<evidence type="ECO:0000313" key="4">
    <source>
        <dbReference type="Proteomes" id="UP000228948"/>
    </source>
</evidence>
<dbReference type="EMBL" id="CP024899">
    <property type="protein sequence ID" value="ATX65559.1"/>
    <property type="molecule type" value="Genomic_DNA"/>
</dbReference>
<dbReference type="GO" id="GO:0016491">
    <property type="term" value="F:oxidoreductase activity"/>
    <property type="evidence" value="ECO:0007669"/>
    <property type="project" value="UniProtKB-KW"/>
</dbReference>
<dbReference type="Pfam" id="PF00106">
    <property type="entry name" value="adh_short"/>
    <property type="match status" value="1"/>
</dbReference>
<protein>
    <submittedName>
        <fullName evidence="3">NAD(P)-dependent oxidoreductase</fullName>
    </submittedName>
</protein>
<dbReference type="KEGG" id="rbg:BG454_06740"/>